<dbReference type="Proteomes" id="UP001595967">
    <property type="component" value="Unassembled WGS sequence"/>
</dbReference>
<keyword evidence="9 10" id="KW-0234">DNA repair</keyword>
<sequence>MSSPLTPGLLALHSNCAETLAQALIDWGRAHPLGPLEQEVVLVQSNGTAEWFKMLQAQRQGICAATRVELPARFLWRSWRQILGPQRVPSVSPLDELPMTWRLMRLLPTCLELPAFAPIARFLRDDQPQRLLQLAGRLADLFDQYQVYRSDWLLAWEAGHDHLPGLPGQTDRPLPEGQEWQPQLWRAVLADLTAQERGVTRPALRQQVLDTLRSAEAGSLPIARRVLLLGLTQVPLEMLEFLAALSRHSQVILAVPNPCRYHWADAIDGRELLRQQRRRHPDRQHDLAAIPLEAMHAHAHPLLMAWGRQSRDYVRLLDEFESASRLKEAIFKVDLYDESPADQGSLLEQVQRSIRDLLPLAEHPRNTRPGHCIPVADQSIVLHSAHSLVRELEVLHDHLLTLFAAPASPGRAALQPRNVIVMLPDIAAAAPAIRAVFGQHRPGDPRRIPFAIADLAAQAHSPLVAALHWLLRLPQERCRLSDLASLLDVPALAARFGLAAHDAPQLRQWMAQAGIRWGLDARHRNALHLGACGDTNSAWFGLQRMLLGYASGASPIAQDGLPASADWHGIAPLADVAGLDAELAGVLAALLSRLLDWWQAALEPAPPEVWAQRLRSLLADCFAAQDALDQAVLQGLEQSLQDWLQACEHARFAAPLPLQAVQTAWLEALQTPALAERFHAGGVTFCTLQPMRAIPFEVVCLLGMNDGDYPRRASKNGFDLMQQPGQYRPGDRARRDHDRQLMLDALLSARRQLYLSWAGHSVRDNSPQPPSVLVAQLRDYLSAGWHGEMDGDSNGDVVAQRSHAHPLQPFSRRYFEADSPLTTYAREWQAAHQTPAAPADAPHPPVAREGQPLTLAALARFMRHPARSFLRQQWQVAFDLGEDAAPDDECFTLAGLDAYALVAQLQDSIAPQAQTGPSAVESLLTRQLTHLQHAGQLPLAGLGEQEKAALHASTLRSLQAWGQLQNHYVHSAPHQALHFAHQGVVLDDWLDNLRRSSTESPPVALLLAPGKLLQGEGEKAAVRLHSLLPVYLRSMAAAACGTALALWVVGRDTCLRIAPQEQPSATAALQAWLAAWQNGQSQPLPLPVKTALAQVTGAKPSPRETYEGGFHHTGEAAELEWARFFPDFAALTDDGRFAAWADTLYAPLAAWGAQSVDIVAWEQLDAALLAAPTEAPHA</sequence>
<keyword evidence="3 10" id="KW-0227">DNA damage</keyword>
<comment type="caution">
    <text evidence="13">The sequence shown here is derived from an EMBL/GenBank/DDBJ whole genome shotgun (WGS) entry which is preliminary data.</text>
</comment>
<evidence type="ECO:0000256" key="10">
    <source>
        <dbReference type="HAMAP-Rule" id="MF_01486"/>
    </source>
</evidence>
<evidence type="ECO:0000256" key="8">
    <source>
        <dbReference type="ARBA" id="ARBA00023125"/>
    </source>
</evidence>
<evidence type="ECO:0000256" key="1">
    <source>
        <dbReference type="ARBA" id="ARBA00022722"/>
    </source>
</evidence>
<proteinExistence type="inferred from homology"/>
<dbReference type="Pfam" id="PF04257">
    <property type="entry name" value="Exonuc_V_gamma"/>
    <property type="match status" value="1"/>
</dbReference>
<dbReference type="Gene3D" id="1.10.10.990">
    <property type="match status" value="1"/>
</dbReference>
<dbReference type="RefSeq" id="WP_377724387.1">
    <property type="nucleotide sequence ID" value="NZ_JBHSEW010000003.1"/>
</dbReference>
<comment type="similarity">
    <text evidence="10">Belongs to the RecC family.</text>
</comment>
<protein>
    <recommendedName>
        <fullName evidence="10">RecBCD enzyme subunit RecC</fullName>
    </recommendedName>
    <alternativeName>
        <fullName evidence="10">Exonuclease V subunit RecC</fullName>
        <shortName evidence="10">ExoV subunit RecC</shortName>
    </alternativeName>
    <alternativeName>
        <fullName evidence="10">Helicase/nuclease RecBCD subunit RecC</fullName>
    </alternativeName>
</protein>
<dbReference type="Pfam" id="PF17946">
    <property type="entry name" value="RecC_C"/>
    <property type="match status" value="1"/>
</dbReference>
<dbReference type="InterPro" id="IPR006697">
    <property type="entry name" value="RecC"/>
</dbReference>
<evidence type="ECO:0000256" key="6">
    <source>
        <dbReference type="ARBA" id="ARBA00022839"/>
    </source>
</evidence>
<feature type="region of interest" description="Disordered" evidence="11">
    <location>
        <begin position="715"/>
        <end position="734"/>
    </location>
</feature>
<evidence type="ECO:0000313" key="14">
    <source>
        <dbReference type="Proteomes" id="UP001595967"/>
    </source>
</evidence>
<feature type="domain" description="RecC C-terminal" evidence="12">
    <location>
        <begin position="852"/>
        <end position="1094"/>
    </location>
</feature>
<dbReference type="GO" id="GO:0008854">
    <property type="term" value="F:exodeoxyribonuclease V activity"/>
    <property type="evidence" value="ECO:0007669"/>
    <property type="project" value="UniProtKB-EC"/>
</dbReference>
<keyword evidence="7 10" id="KW-0067">ATP-binding</keyword>
<keyword evidence="4 10" id="KW-0378">Hydrolase</keyword>
<keyword evidence="1 10" id="KW-0540">Nuclease</keyword>
<evidence type="ECO:0000256" key="11">
    <source>
        <dbReference type="SAM" id="MobiDB-lite"/>
    </source>
</evidence>
<organism evidence="13 14">
    <name type="scientific">Comamonas nitrativorans</name>
    <dbReference type="NCBI Taxonomy" id="108437"/>
    <lineage>
        <taxon>Bacteria</taxon>
        <taxon>Pseudomonadati</taxon>
        <taxon>Pseudomonadota</taxon>
        <taxon>Betaproteobacteria</taxon>
        <taxon>Burkholderiales</taxon>
        <taxon>Comamonadaceae</taxon>
        <taxon>Comamonas</taxon>
    </lineage>
</organism>
<comment type="subunit">
    <text evidence="10">Heterotrimer of RecB, RecC and RecD. All subunits contribute to DNA-binding.</text>
</comment>
<reference evidence="14" key="1">
    <citation type="journal article" date="2019" name="Int. J. Syst. Evol. Microbiol.">
        <title>The Global Catalogue of Microorganisms (GCM) 10K type strain sequencing project: providing services to taxonomists for standard genome sequencing and annotation.</title>
        <authorList>
            <consortium name="The Broad Institute Genomics Platform"/>
            <consortium name="The Broad Institute Genome Sequencing Center for Infectious Disease"/>
            <person name="Wu L."/>
            <person name="Ma J."/>
        </authorList>
    </citation>
    <scope>NUCLEOTIDE SEQUENCE [LARGE SCALE GENOMIC DNA]</scope>
    <source>
        <strain evidence="14">JCM 11650</strain>
    </source>
</reference>
<evidence type="ECO:0000256" key="5">
    <source>
        <dbReference type="ARBA" id="ARBA00022806"/>
    </source>
</evidence>
<evidence type="ECO:0000256" key="2">
    <source>
        <dbReference type="ARBA" id="ARBA00022741"/>
    </source>
</evidence>
<dbReference type="PIRSF" id="PIRSF000980">
    <property type="entry name" value="RecC"/>
    <property type="match status" value="1"/>
</dbReference>
<evidence type="ECO:0000259" key="12">
    <source>
        <dbReference type="Pfam" id="PF17946"/>
    </source>
</evidence>
<evidence type="ECO:0000256" key="7">
    <source>
        <dbReference type="ARBA" id="ARBA00022840"/>
    </source>
</evidence>
<keyword evidence="5 10" id="KW-0347">Helicase</keyword>
<dbReference type="Gene3D" id="1.10.10.160">
    <property type="match status" value="1"/>
</dbReference>
<evidence type="ECO:0000256" key="4">
    <source>
        <dbReference type="ARBA" id="ARBA00022801"/>
    </source>
</evidence>
<keyword evidence="2 10" id="KW-0547">Nucleotide-binding</keyword>
<dbReference type="InterPro" id="IPR011335">
    <property type="entry name" value="Restrct_endonuc-II-like"/>
</dbReference>
<dbReference type="HAMAP" id="MF_01486">
    <property type="entry name" value="RecC"/>
    <property type="match status" value="1"/>
</dbReference>
<dbReference type="InterPro" id="IPR041500">
    <property type="entry name" value="RecC_C"/>
</dbReference>
<dbReference type="PANTHER" id="PTHR30591">
    <property type="entry name" value="RECBCD ENZYME SUBUNIT RECC"/>
    <property type="match status" value="1"/>
</dbReference>
<evidence type="ECO:0000256" key="9">
    <source>
        <dbReference type="ARBA" id="ARBA00023204"/>
    </source>
</evidence>
<comment type="miscellaneous">
    <text evidence="10">In the RecBCD complex, RecB has a slow 3'-5' helicase, an exonuclease activity and loads RecA onto ssDNA, RecD has a fast 5'-3' helicase activity, while RecC stimulates the ATPase and processivity of the RecB helicase and contributes to recognition of the Chi site.</text>
</comment>
<keyword evidence="8 10" id="KW-0238">DNA-binding</keyword>
<keyword evidence="6 10" id="KW-0269">Exonuclease</keyword>
<evidence type="ECO:0000256" key="3">
    <source>
        <dbReference type="ARBA" id="ARBA00022763"/>
    </source>
</evidence>
<accession>A0ABV9GWG9</accession>
<dbReference type="PANTHER" id="PTHR30591:SF1">
    <property type="entry name" value="RECBCD ENZYME SUBUNIT RECC"/>
    <property type="match status" value="1"/>
</dbReference>
<name>A0ABV9GWG9_9BURK</name>
<dbReference type="SUPFAM" id="SSF52540">
    <property type="entry name" value="P-loop containing nucleoside triphosphate hydrolases"/>
    <property type="match status" value="2"/>
</dbReference>
<keyword evidence="14" id="KW-1185">Reference proteome</keyword>
<dbReference type="Gene3D" id="3.40.50.10930">
    <property type="match status" value="1"/>
</dbReference>
<dbReference type="Gene3D" id="3.40.50.300">
    <property type="entry name" value="P-loop containing nucleotide triphosphate hydrolases"/>
    <property type="match status" value="2"/>
</dbReference>
<dbReference type="NCBIfam" id="TIGR01450">
    <property type="entry name" value="recC"/>
    <property type="match status" value="1"/>
</dbReference>
<evidence type="ECO:0000313" key="13">
    <source>
        <dbReference type="EMBL" id="MFC4621484.1"/>
    </source>
</evidence>
<dbReference type="EMBL" id="JBHSEW010000003">
    <property type="protein sequence ID" value="MFC4621484.1"/>
    <property type="molecule type" value="Genomic_DNA"/>
</dbReference>
<dbReference type="InterPro" id="IPR013986">
    <property type="entry name" value="DExx_box_DNA_helicase_dom_sf"/>
</dbReference>
<dbReference type="InterPro" id="IPR027417">
    <property type="entry name" value="P-loop_NTPase"/>
</dbReference>
<gene>
    <name evidence="10 13" type="primary">recC</name>
    <name evidence="13" type="ORF">ACFO3A_04590</name>
</gene>
<dbReference type="SUPFAM" id="SSF52980">
    <property type="entry name" value="Restriction endonuclease-like"/>
    <property type="match status" value="1"/>
</dbReference>
<comment type="function">
    <text evidence="10">A helicase/nuclease that prepares dsDNA breaks (DSB) for recombinational DNA repair. Binds to DSBs and unwinds DNA via a highly rapid and processive ATP-dependent bidirectional helicase activity. Unwinds dsDNA until it encounters a Chi (crossover hotspot instigator) sequence from the 3' direction. Cuts ssDNA a few nucleotides 3' to the Chi site. The properties and activities of the enzyme are changed at Chi. The Chi-altered holoenzyme produces a long 3'-ssDNA overhang and facilitates RecA-binding to the ssDNA for homologous DNA recombination and repair. Holoenzyme degrades any linearized DNA that is unable to undergo homologous recombination. In the holoenzyme this subunit recognizes the wild-type Chi sequence, and when added to isolated RecB increases its ATP-dependent helicase processivity.</text>
</comment>